<organism evidence="2 3">
    <name type="scientific">Varanus komodoensis</name>
    <name type="common">Komodo dragon</name>
    <dbReference type="NCBI Taxonomy" id="61221"/>
    <lineage>
        <taxon>Eukaryota</taxon>
        <taxon>Metazoa</taxon>
        <taxon>Chordata</taxon>
        <taxon>Craniata</taxon>
        <taxon>Vertebrata</taxon>
        <taxon>Euteleostomi</taxon>
        <taxon>Lepidosauria</taxon>
        <taxon>Squamata</taxon>
        <taxon>Bifurcata</taxon>
        <taxon>Unidentata</taxon>
        <taxon>Episquamata</taxon>
        <taxon>Toxicofera</taxon>
        <taxon>Anguimorpha</taxon>
        <taxon>Paleoanguimorpha</taxon>
        <taxon>Varanoidea</taxon>
        <taxon>Varanidae</taxon>
        <taxon>Varanus</taxon>
    </lineage>
</organism>
<dbReference type="PANTHER" id="PTHR34648">
    <property type="entry name" value="CLOCK-INTERACTING PACEMAKER"/>
    <property type="match status" value="1"/>
</dbReference>
<feature type="region of interest" description="Disordered" evidence="1">
    <location>
        <begin position="1"/>
        <end position="93"/>
    </location>
</feature>
<sequence>MPSEDPPPPSRPSRLAQEKPSKPGSPSSEGHRAKLDKMVQGGDAGRKPCRPASEGEKDSGFSDGSSECLSAVEQTDAEEQAGRSPRQPANALPGLAPIYIVKNVILKQVAPAGPRTPAPCRGLRRPPSARLLPPSLGPILSACVAGHGEPPAKDACPPRLGGYPRIAPHPGHPPPAPQAGAAGPAPAAAASKGKRFCLDEAWSLASNATAPAGGGDKSRKEAPPAWGSPPVAAPPSLEALAQDAAASSEGWDLAEGRTLSRASKRLGCGSLGRQRRFQNTVEVLRRSGLLGITLRTKQLLRQNGSTQRELAELREHAQLLCEAVRSNDGRAWARLQQAVDRSAAYWAARGAGLDTQPPGQQSPPAAKPPDPRPGAGRASSPRSPRSAPLLPEAPVPAGLL</sequence>
<evidence type="ECO:0000256" key="1">
    <source>
        <dbReference type="SAM" id="MobiDB-lite"/>
    </source>
</evidence>
<proteinExistence type="predicted"/>
<reference evidence="2" key="2">
    <citation type="submission" date="2025-09" db="UniProtKB">
        <authorList>
            <consortium name="Ensembl"/>
        </authorList>
    </citation>
    <scope>IDENTIFICATION</scope>
</reference>
<dbReference type="Pfam" id="PF15800">
    <property type="entry name" value="CiPC"/>
    <property type="match status" value="2"/>
</dbReference>
<name>A0A8D2KXG6_VARKO</name>
<feature type="region of interest" description="Disordered" evidence="1">
    <location>
        <begin position="351"/>
        <end position="400"/>
    </location>
</feature>
<feature type="region of interest" description="Disordered" evidence="1">
    <location>
        <begin position="148"/>
        <end position="187"/>
    </location>
</feature>
<dbReference type="GO" id="GO:0045892">
    <property type="term" value="P:negative regulation of DNA-templated transcription"/>
    <property type="evidence" value="ECO:0007669"/>
    <property type="project" value="InterPro"/>
</dbReference>
<dbReference type="InterPro" id="IPR031602">
    <property type="entry name" value="CIPC"/>
</dbReference>
<evidence type="ECO:0000313" key="3">
    <source>
        <dbReference type="Proteomes" id="UP000694545"/>
    </source>
</evidence>
<feature type="compositionally biased region" description="Pro residues" evidence="1">
    <location>
        <begin position="1"/>
        <end position="11"/>
    </location>
</feature>
<dbReference type="PANTHER" id="PTHR34648:SF7">
    <property type="entry name" value="SI:CH211-132B12.7"/>
    <property type="match status" value="1"/>
</dbReference>
<evidence type="ECO:0000313" key="2">
    <source>
        <dbReference type="Ensembl" id="ENSVKKP00000013681.1"/>
    </source>
</evidence>
<feature type="region of interest" description="Disordered" evidence="1">
    <location>
        <begin position="208"/>
        <end position="234"/>
    </location>
</feature>
<reference evidence="2" key="1">
    <citation type="submission" date="2025-08" db="UniProtKB">
        <authorList>
            <consortium name="Ensembl"/>
        </authorList>
    </citation>
    <scope>IDENTIFICATION</scope>
</reference>
<feature type="compositionally biased region" description="Low complexity" evidence="1">
    <location>
        <begin position="373"/>
        <end position="390"/>
    </location>
</feature>
<dbReference type="GO" id="GO:0005634">
    <property type="term" value="C:nucleus"/>
    <property type="evidence" value="ECO:0007669"/>
    <property type="project" value="TreeGrafter"/>
</dbReference>
<dbReference type="GO" id="GO:0042754">
    <property type="term" value="P:negative regulation of circadian rhythm"/>
    <property type="evidence" value="ECO:0007669"/>
    <property type="project" value="InterPro"/>
</dbReference>
<dbReference type="AlphaFoldDB" id="A0A8D2KXG6"/>
<feature type="compositionally biased region" description="Low complexity" evidence="1">
    <location>
        <begin position="178"/>
        <end position="187"/>
    </location>
</feature>
<feature type="region of interest" description="Disordered" evidence="1">
    <location>
        <begin position="111"/>
        <end position="132"/>
    </location>
</feature>
<keyword evidence="3" id="KW-1185">Reference proteome</keyword>
<dbReference type="Proteomes" id="UP000694545">
    <property type="component" value="Unplaced"/>
</dbReference>
<protein>
    <submittedName>
        <fullName evidence="2">Uncharacterized protein</fullName>
    </submittedName>
</protein>
<accession>A0A8D2KXG6</accession>
<dbReference type="Ensembl" id="ENSVKKT00000014008.1">
    <property type="protein sequence ID" value="ENSVKKP00000013681.1"/>
    <property type="gene ID" value="ENSVKKG00000009434.1"/>
</dbReference>